<keyword evidence="3" id="KW-1185">Reference proteome</keyword>
<feature type="region of interest" description="Disordered" evidence="1">
    <location>
        <begin position="61"/>
        <end position="89"/>
    </location>
</feature>
<evidence type="ECO:0000313" key="3">
    <source>
        <dbReference type="Proteomes" id="UP001515480"/>
    </source>
</evidence>
<proteinExistence type="predicted"/>
<comment type="caution">
    <text evidence="2">The sequence shown here is derived from an EMBL/GenBank/DDBJ whole genome shotgun (WGS) entry which is preliminary data.</text>
</comment>
<gene>
    <name evidence="2" type="ORF">AB1Y20_019044</name>
</gene>
<feature type="compositionally biased region" description="Pro residues" evidence="1">
    <location>
        <begin position="62"/>
        <end position="74"/>
    </location>
</feature>
<organism evidence="2 3">
    <name type="scientific">Prymnesium parvum</name>
    <name type="common">Toxic golden alga</name>
    <dbReference type="NCBI Taxonomy" id="97485"/>
    <lineage>
        <taxon>Eukaryota</taxon>
        <taxon>Haptista</taxon>
        <taxon>Haptophyta</taxon>
        <taxon>Prymnesiophyceae</taxon>
        <taxon>Prymnesiales</taxon>
        <taxon>Prymnesiaceae</taxon>
        <taxon>Prymnesium</taxon>
    </lineage>
</organism>
<evidence type="ECO:0000256" key="1">
    <source>
        <dbReference type="SAM" id="MobiDB-lite"/>
    </source>
</evidence>
<dbReference type="Proteomes" id="UP001515480">
    <property type="component" value="Unassembled WGS sequence"/>
</dbReference>
<protein>
    <recommendedName>
        <fullName evidence="4">FACT complex subunit</fullName>
    </recommendedName>
</protein>
<accession>A0AB34JRC5</accession>
<dbReference type="AlphaFoldDB" id="A0AB34JRC5"/>
<dbReference type="EMBL" id="JBGBPQ010000005">
    <property type="protein sequence ID" value="KAL1524135.1"/>
    <property type="molecule type" value="Genomic_DNA"/>
</dbReference>
<reference evidence="2 3" key="1">
    <citation type="journal article" date="2024" name="Science">
        <title>Giant polyketide synthase enzymes in the biosynthesis of giant marine polyether toxins.</title>
        <authorList>
            <person name="Fallon T.R."/>
            <person name="Shende V.V."/>
            <person name="Wierzbicki I.H."/>
            <person name="Pendleton A.L."/>
            <person name="Watervoot N.F."/>
            <person name="Auber R.P."/>
            <person name="Gonzalez D.J."/>
            <person name="Wisecaver J.H."/>
            <person name="Moore B.S."/>
        </authorList>
    </citation>
    <scope>NUCLEOTIDE SEQUENCE [LARGE SCALE GENOMIC DNA]</scope>
    <source>
        <strain evidence="2 3">12B1</strain>
    </source>
</reference>
<evidence type="ECO:0000313" key="2">
    <source>
        <dbReference type="EMBL" id="KAL1524135.1"/>
    </source>
</evidence>
<name>A0AB34JRC5_PRYPA</name>
<evidence type="ECO:0008006" key="4">
    <source>
        <dbReference type="Google" id="ProtNLM"/>
    </source>
</evidence>
<sequence length="401" mass="43119">MAKGSDPMLGELCGALIDQNERMLASFRKSIWAKLDELEKDVSGYAAAVDLASRESGIVRPAEPPAAAPLPPAPETQLAPKRTGEPDEGEAVGLEEFSELQAQYAAIRPLAQADDRMHRPPAVLQISGGLTPGSTIELIGLDAELRARLENGEVPVWSRVVAGAKRQELPTCELQHHVTAEDVGASLRAELAGQVAVSDGLVLPHRPTLLLLKEKLKKKLHEAKVMHGDRPVHIQLQPDQVRLVDNGKLLHKQTYAGNAVGMYFLLGSETGFVLVMGHPHPGSRRKEFKLIGTSRPQRDMIMLALCAFSCPGWLDAALDGSPPPVARIMEKTGKPSSENVGTPTLSETSSSFSQSVAALSSFASSRRESSLSENTRLKKKLSVQSAFTIGTLFKGSNRLGS</sequence>